<gene>
    <name evidence="1" type="ORF">SteCoe_13326</name>
</gene>
<dbReference type="EMBL" id="MPUH01000239">
    <property type="protein sequence ID" value="OMJ85353.1"/>
    <property type="molecule type" value="Genomic_DNA"/>
</dbReference>
<keyword evidence="2" id="KW-1185">Reference proteome</keyword>
<evidence type="ECO:0000313" key="1">
    <source>
        <dbReference type="EMBL" id="OMJ85353.1"/>
    </source>
</evidence>
<accession>A0A1R2C8L7</accession>
<sequence>MNITLRPRLFEFTKQCKNTPRWPVKSPSHLKTRTQVDLAKLKFCLEYDEQMCHKKPSLNQTNSICFAVDPEKKCSNLPVCEIKEMSLQKNFLKHRKFFVKSIKNEYFNTEKLRFVSSRHNNRKNLKNAYVNSRIHSLRSEFNDILVSPHNNKGKSGRNFKVYNKLNKVSRKNASSVGLRVITN</sequence>
<protein>
    <submittedName>
        <fullName evidence="1">Uncharacterized protein</fullName>
    </submittedName>
</protein>
<organism evidence="1 2">
    <name type="scientific">Stentor coeruleus</name>
    <dbReference type="NCBI Taxonomy" id="5963"/>
    <lineage>
        <taxon>Eukaryota</taxon>
        <taxon>Sar</taxon>
        <taxon>Alveolata</taxon>
        <taxon>Ciliophora</taxon>
        <taxon>Postciliodesmatophora</taxon>
        <taxon>Heterotrichea</taxon>
        <taxon>Heterotrichida</taxon>
        <taxon>Stentoridae</taxon>
        <taxon>Stentor</taxon>
    </lineage>
</organism>
<dbReference type="AlphaFoldDB" id="A0A1R2C8L7"/>
<reference evidence="1 2" key="1">
    <citation type="submission" date="2016-11" db="EMBL/GenBank/DDBJ databases">
        <title>The macronuclear genome of Stentor coeruleus: a giant cell with tiny introns.</title>
        <authorList>
            <person name="Slabodnick M."/>
            <person name="Ruby J.G."/>
            <person name="Reiff S.B."/>
            <person name="Swart E.C."/>
            <person name="Gosai S."/>
            <person name="Prabakaran S."/>
            <person name="Witkowska E."/>
            <person name="Larue G.E."/>
            <person name="Fisher S."/>
            <person name="Freeman R.M."/>
            <person name="Gunawardena J."/>
            <person name="Chu W."/>
            <person name="Stover N.A."/>
            <person name="Gregory B.D."/>
            <person name="Nowacki M."/>
            <person name="Derisi J."/>
            <person name="Roy S.W."/>
            <person name="Marshall W.F."/>
            <person name="Sood P."/>
        </authorList>
    </citation>
    <scope>NUCLEOTIDE SEQUENCE [LARGE SCALE GENOMIC DNA]</scope>
    <source>
        <strain evidence="1">WM001</strain>
    </source>
</reference>
<name>A0A1R2C8L7_9CILI</name>
<comment type="caution">
    <text evidence="1">The sequence shown here is derived from an EMBL/GenBank/DDBJ whole genome shotgun (WGS) entry which is preliminary data.</text>
</comment>
<proteinExistence type="predicted"/>
<dbReference type="Proteomes" id="UP000187209">
    <property type="component" value="Unassembled WGS sequence"/>
</dbReference>
<evidence type="ECO:0000313" key="2">
    <source>
        <dbReference type="Proteomes" id="UP000187209"/>
    </source>
</evidence>